<reference evidence="2 3" key="1">
    <citation type="journal article" date="2019" name="Nat. Plants">
        <title>Genome sequencing of Musa balbisiana reveals subgenome evolution and function divergence in polyploid bananas.</title>
        <authorList>
            <person name="Yao X."/>
        </authorList>
    </citation>
    <scope>NUCLEOTIDE SEQUENCE [LARGE SCALE GENOMIC DNA]</scope>
    <source>
        <strain evidence="3">cv. DH-PKW</strain>
        <tissue evidence="2">Leaves</tissue>
    </source>
</reference>
<organism evidence="2 3">
    <name type="scientific">Musa balbisiana</name>
    <name type="common">Banana</name>
    <dbReference type="NCBI Taxonomy" id="52838"/>
    <lineage>
        <taxon>Eukaryota</taxon>
        <taxon>Viridiplantae</taxon>
        <taxon>Streptophyta</taxon>
        <taxon>Embryophyta</taxon>
        <taxon>Tracheophyta</taxon>
        <taxon>Spermatophyta</taxon>
        <taxon>Magnoliopsida</taxon>
        <taxon>Liliopsida</taxon>
        <taxon>Zingiberales</taxon>
        <taxon>Musaceae</taxon>
        <taxon>Musa</taxon>
    </lineage>
</organism>
<name>A0A4S8JKA7_MUSBA</name>
<evidence type="ECO:0000256" key="1">
    <source>
        <dbReference type="SAM" id="MobiDB-lite"/>
    </source>
</evidence>
<gene>
    <name evidence="2" type="ORF">C4D60_Mb07t27030</name>
</gene>
<protein>
    <submittedName>
        <fullName evidence="2">Uncharacterized protein</fullName>
    </submittedName>
</protein>
<feature type="compositionally biased region" description="Basic and acidic residues" evidence="1">
    <location>
        <begin position="13"/>
        <end position="57"/>
    </location>
</feature>
<evidence type="ECO:0000313" key="2">
    <source>
        <dbReference type="EMBL" id="THU61794.1"/>
    </source>
</evidence>
<dbReference type="AlphaFoldDB" id="A0A4S8JKA7"/>
<proteinExistence type="predicted"/>
<dbReference type="EMBL" id="PYDT01000005">
    <property type="protein sequence ID" value="THU61794.1"/>
    <property type="molecule type" value="Genomic_DNA"/>
</dbReference>
<dbReference type="Proteomes" id="UP000317650">
    <property type="component" value="Chromosome 7"/>
</dbReference>
<feature type="region of interest" description="Disordered" evidence="1">
    <location>
        <begin position="1"/>
        <end position="66"/>
    </location>
</feature>
<evidence type="ECO:0000313" key="3">
    <source>
        <dbReference type="Proteomes" id="UP000317650"/>
    </source>
</evidence>
<sequence length="196" mass="22203">MVARGLTGPTRLSRRDKDDEYNNDEPCRSIDNDDEVTRRTPRGLPDKTSLKTTDHSDSANNDPFPVKSVKLRTVNNATSCFRSPGCLCLKWSDGAINRDLSGDPCHERTSGERSLCFPHQLICSHTRLQSLNRSPHPMTNTNLGYVLGNAHVLVILNACVVYPSNTGIHNIRQWQKHNGRLHDLKPHQKQFVKRKR</sequence>
<accession>A0A4S8JKA7</accession>
<comment type="caution">
    <text evidence="2">The sequence shown here is derived from an EMBL/GenBank/DDBJ whole genome shotgun (WGS) entry which is preliminary data.</text>
</comment>
<keyword evidence="3" id="KW-1185">Reference proteome</keyword>